<comment type="caution">
    <text evidence="2">The sequence shown here is derived from an EMBL/GenBank/DDBJ whole genome shotgun (WGS) entry which is preliminary data.</text>
</comment>
<dbReference type="PANTHER" id="PTHR32204:SF0">
    <property type="entry name" value="ATPASE RAVA"/>
    <property type="match status" value="1"/>
</dbReference>
<protein>
    <submittedName>
        <fullName evidence="2">AAA domain-containing protein</fullName>
    </submittedName>
</protein>
<proteinExistence type="predicted"/>
<dbReference type="CDD" id="cd00009">
    <property type="entry name" value="AAA"/>
    <property type="match status" value="1"/>
</dbReference>
<evidence type="ECO:0000313" key="2">
    <source>
        <dbReference type="EMBL" id="NMG03429.1"/>
    </source>
</evidence>
<dbReference type="InterPro" id="IPR003593">
    <property type="entry name" value="AAA+_ATPase"/>
</dbReference>
<dbReference type="InterPro" id="IPR041538">
    <property type="entry name" value="RavA-like_AAA_lid"/>
</dbReference>
<dbReference type="PANTHER" id="PTHR32204">
    <property type="entry name" value="ATPASE RAVA"/>
    <property type="match status" value="1"/>
</dbReference>
<evidence type="ECO:0000259" key="1">
    <source>
        <dbReference type="SMART" id="SM00382"/>
    </source>
</evidence>
<dbReference type="RefSeq" id="WP_168988178.1">
    <property type="nucleotide sequence ID" value="NZ_CAWPHM010000282.1"/>
</dbReference>
<reference evidence="2" key="1">
    <citation type="submission" date="2019-12" db="EMBL/GenBank/DDBJ databases">
        <title>Comparative genomics gives insights into the taxonomy of the Azoarcus-Aromatoleum group and reveals separate origins of nif in the plant-associated Azoarcus and non-plant-associated Aromatoleum sub-groups.</title>
        <authorList>
            <person name="Lafos M."/>
            <person name="Maluk M."/>
            <person name="Batista M."/>
            <person name="Junghare M."/>
            <person name="Carmona M."/>
            <person name="Faoro H."/>
            <person name="Cruz L.M."/>
            <person name="Battistoni F."/>
            <person name="De Souza E."/>
            <person name="Pedrosa F."/>
            <person name="Chen W.-M."/>
            <person name="Poole P.S."/>
            <person name="Dixon R.A."/>
            <person name="James E.K."/>
        </authorList>
    </citation>
    <scope>NUCLEOTIDE SEQUENCE</scope>
    <source>
        <strain evidence="2">NSC3</strain>
    </source>
</reference>
<dbReference type="Pfam" id="PF20030">
    <property type="entry name" value="bpMoxR"/>
    <property type="match status" value="1"/>
</dbReference>
<sequence>MVEQLSSSDSRTTWAGRERLAGLLDALESGLVERRRELRMALLAALAAEHTLLIGPPGTAKSELARRLQRAFGDVRYFERLLTRFTVPEELFGPLSISALEQDRYERHVAGFLPDASIAFIDEVFKANSAILNALLTLLNEREFDNGAGRIACPLISVIGATNTVPEDEVGEAFLDRFLMLVPVVPVSEDGFLALLAMPTGVNLDVRVAPLDKAERAALAEAAENVALEPLVGFLLAELRAWMVAQACYVSDRRWVKIVHVLRTAAASEGRSVVSRWDLGLLPCCVSADAQVQHAVSDWLLDRLGVGVRCLPERLPRVVEAFEAQLLAEREANDLDYDESGRLRFSPEALAGEVGDAKGGAGALRMTAARKRRYGQTHIDARVGQIDEALSRMCDYDAELATQVRDFEAFEAASLWIEPGFLRLVRSGLDASGARLRDLRARLLAARAGFEALPRLLPDPGTAPDPVPHPVLTTD</sequence>
<organism evidence="2 3">
    <name type="scientific">Azoarcus taiwanensis</name>
    <dbReference type="NCBI Taxonomy" id="666964"/>
    <lineage>
        <taxon>Bacteria</taxon>
        <taxon>Pseudomonadati</taxon>
        <taxon>Pseudomonadota</taxon>
        <taxon>Betaproteobacteria</taxon>
        <taxon>Rhodocyclales</taxon>
        <taxon>Zoogloeaceae</taxon>
        <taxon>Azoarcus</taxon>
    </lineage>
</organism>
<dbReference type="InterPro" id="IPR045427">
    <property type="entry name" value="MoxR"/>
</dbReference>
<dbReference type="SMART" id="SM00382">
    <property type="entry name" value="AAA"/>
    <property type="match status" value="1"/>
</dbReference>
<dbReference type="InterPro" id="IPR027417">
    <property type="entry name" value="P-loop_NTPase"/>
</dbReference>
<dbReference type="Gene3D" id="3.40.50.300">
    <property type="entry name" value="P-loop containing nucleotide triphosphate hydrolases"/>
    <property type="match status" value="1"/>
</dbReference>
<gene>
    <name evidence="2" type="ORF">GPA21_10660</name>
</gene>
<dbReference type="Pfam" id="PF17868">
    <property type="entry name" value="AAA_lid_8"/>
    <property type="match status" value="1"/>
</dbReference>
<keyword evidence="3" id="KW-1185">Reference proteome</keyword>
<evidence type="ECO:0000313" key="3">
    <source>
        <dbReference type="Proteomes" id="UP000599523"/>
    </source>
</evidence>
<dbReference type="InterPro" id="IPR050513">
    <property type="entry name" value="RavA_ATPases"/>
</dbReference>
<dbReference type="Proteomes" id="UP000599523">
    <property type="component" value="Unassembled WGS sequence"/>
</dbReference>
<name>A0A972J8E2_9RHOO</name>
<feature type="domain" description="AAA+ ATPase" evidence="1">
    <location>
        <begin position="47"/>
        <end position="188"/>
    </location>
</feature>
<accession>A0A972J8E2</accession>
<dbReference type="EMBL" id="WTVM01000056">
    <property type="protein sequence ID" value="NMG03429.1"/>
    <property type="molecule type" value="Genomic_DNA"/>
</dbReference>
<dbReference type="SUPFAM" id="SSF52540">
    <property type="entry name" value="P-loop containing nucleoside triphosphate hydrolases"/>
    <property type="match status" value="1"/>
</dbReference>
<dbReference type="AlphaFoldDB" id="A0A972J8E2"/>